<dbReference type="EMBL" id="JAHLJV010000015">
    <property type="protein sequence ID" value="KAK1595579.1"/>
    <property type="molecule type" value="Genomic_DNA"/>
</dbReference>
<dbReference type="AlphaFoldDB" id="A0AAD8V770"/>
<reference evidence="1" key="1">
    <citation type="submission" date="2021-06" db="EMBL/GenBank/DDBJ databases">
        <title>Comparative genomics, transcriptomics and evolutionary studies reveal genomic signatures of adaptation to plant cell wall in hemibiotrophic fungi.</title>
        <authorList>
            <consortium name="DOE Joint Genome Institute"/>
            <person name="Baroncelli R."/>
            <person name="Diaz J.F."/>
            <person name="Benocci T."/>
            <person name="Peng M."/>
            <person name="Battaglia E."/>
            <person name="Haridas S."/>
            <person name="Andreopoulos W."/>
            <person name="Labutti K."/>
            <person name="Pangilinan J."/>
            <person name="Floch G.L."/>
            <person name="Makela M.R."/>
            <person name="Henrissat B."/>
            <person name="Grigoriev I.V."/>
            <person name="Crouch J.A."/>
            <person name="De Vries R.P."/>
            <person name="Sukno S.A."/>
            <person name="Thon M.R."/>
        </authorList>
    </citation>
    <scope>NUCLEOTIDE SEQUENCE</scope>
    <source>
        <strain evidence="1">CBS 125086</strain>
    </source>
</reference>
<evidence type="ECO:0000313" key="1">
    <source>
        <dbReference type="EMBL" id="KAK1595579.1"/>
    </source>
</evidence>
<keyword evidence="2" id="KW-1185">Reference proteome</keyword>
<name>A0AAD8V770_9PEZI</name>
<accession>A0AAD8V770</accession>
<comment type="caution">
    <text evidence="1">The sequence shown here is derived from an EMBL/GenBank/DDBJ whole genome shotgun (WGS) entry which is preliminary data.</text>
</comment>
<sequence length="80" mass="8629">MGCIESSTRSTSDWRLCGIAVSLLPQASSCLPVQLTSPVCGHRGVTVAFYERSSHLPHSKTEPSWVARRVECLGSHSLSS</sequence>
<evidence type="ECO:0000313" key="2">
    <source>
        <dbReference type="Proteomes" id="UP001230504"/>
    </source>
</evidence>
<dbReference type="RefSeq" id="XP_060416591.1">
    <property type="nucleotide sequence ID" value="XM_060557263.1"/>
</dbReference>
<organism evidence="1 2">
    <name type="scientific">Colletotrichum navitas</name>
    <dbReference type="NCBI Taxonomy" id="681940"/>
    <lineage>
        <taxon>Eukaryota</taxon>
        <taxon>Fungi</taxon>
        <taxon>Dikarya</taxon>
        <taxon>Ascomycota</taxon>
        <taxon>Pezizomycotina</taxon>
        <taxon>Sordariomycetes</taxon>
        <taxon>Hypocreomycetidae</taxon>
        <taxon>Glomerellales</taxon>
        <taxon>Glomerellaceae</taxon>
        <taxon>Colletotrichum</taxon>
        <taxon>Colletotrichum graminicola species complex</taxon>
    </lineage>
</organism>
<gene>
    <name evidence="1" type="ORF">LY79DRAFT_546806</name>
</gene>
<protein>
    <submittedName>
        <fullName evidence="1">Uncharacterized protein</fullName>
    </submittedName>
</protein>
<proteinExistence type="predicted"/>
<dbReference type="GeneID" id="85441503"/>
<dbReference type="Proteomes" id="UP001230504">
    <property type="component" value="Unassembled WGS sequence"/>
</dbReference>